<sequence length="304" mass="33348">MQTTIAAAASDSACHSILLLTNKGKRNYYNSTYRGRISLSDRLLFTVKNASEWMAGEYQVITDLSKTCTACINLTVPGPVSFPPPISETPAASPTGEGSSRGMLSNGSPEGEPRSHYGVWISLGFITALFTATALCLLETWERRTGNQTRHRHQKMEDENGYAIMTKRIISTQPSQHRSQGSPPVFDGYKVAVGVLGAVCVLLVLAVIAQHVWGFQAGQASCSGKCDIQQEAFISRLRQSLCDPARSGPAVGARCALCPKDWQAHKGKCYWDSKRSQIWNASQKDCELRNSQMLVIQDQEEMVK</sequence>
<dbReference type="GO" id="GO:0005886">
    <property type="term" value="C:plasma membrane"/>
    <property type="evidence" value="ECO:0007669"/>
    <property type="project" value="TreeGrafter"/>
</dbReference>
<keyword evidence="3" id="KW-0812">Transmembrane</keyword>
<organism evidence="4 5">
    <name type="scientific">Mauremys mutica</name>
    <name type="common">yellowpond turtle</name>
    <dbReference type="NCBI Taxonomy" id="74926"/>
    <lineage>
        <taxon>Eukaryota</taxon>
        <taxon>Metazoa</taxon>
        <taxon>Chordata</taxon>
        <taxon>Craniata</taxon>
        <taxon>Vertebrata</taxon>
        <taxon>Euteleostomi</taxon>
        <taxon>Archelosauria</taxon>
        <taxon>Testudinata</taxon>
        <taxon>Testudines</taxon>
        <taxon>Cryptodira</taxon>
        <taxon>Durocryptodira</taxon>
        <taxon>Testudinoidea</taxon>
        <taxon>Geoemydidae</taxon>
        <taxon>Geoemydinae</taxon>
        <taxon>Mauremys</taxon>
    </lineage>
</organism>
<dbReference type="PANTHER" id="PTHR46746:SF3">
    <property type="entry name" value="C-TYPE LECTIN DOMAIN-CONTAINING PROTEIN-RELATED"/>
    <property type="match status" value="1"/>
</dbReference>
<keyword evidence="3" id="KW-0472">Membrane</keyword>
<keyword evidence="5" id="KW-1185">Reference proteome</keyword>
<keyword evidence="3" id="KW-1133">Transmembrane helix</keyword>
<feature type="transmembrane region" description="Helical" evidence="3">
    <location>
        <begin position="191"/>
        <end position="213"/>
    </location>
</feature>
<dbReference type="GO" id="GO:0030246">
    <property type="term" value="F:carbohydrate binding"/>
    <property type="evidence" value="ECO:0007669"/>
    <property type="project" value="UniProtKB-KW"/>
</dbReference>
<proteinExistence type="predicted"/>
<name>A0A9D3XN21_9SAUR</name>
<dbReference type="Gene3D" id="3.10.100.10">
    <property type="entry name" value="Mannose-Binding Protein A, subunit A"/>
    <property type="match status" value="1"/>
</dbReference>
<keyword evidence="1" id="KW-0430">Lectin</keyword>
<accession>A0A9D3XN21</accession>
<comment type="caution">
    <text evidence="4">The sequence shown here is derived from an EMBL/GenBank/DDBJ whole genome shotgun (WGS) entry which is preliminary data.</text>
</comment>
<dbReference type="InterPro" id="IPR016187">
    <property type="entry name" value="CTDL_fold"/>
</dbReference>
<feature type="compositionally biased region" description="Polar residues" evidence="2">
    <location>
        <begin position="90"/>
        <end position="108"/>
    </location>
</feature>
<dbReference type="SUPFAM" id="SSF56436">
    <property type="entry name" value="C-type lectin-like"/>
    <property type="match status" value="1"/>
</dbReference>
<dbReference type="AlphaFoldDB" id="A0A9D3XN21"/>
<dbReference type="InterPro" id="IPR016186">
    <property type="entry name" value="C-type_lectin-like/link_sf"/>
</dbReference>
<dbReference type="PANTHER" id="PTHR46746">
    <property type="entry name" value="KILLER CELL LECTIN-LIKE RECEPTOR SUBFAMILY F MEMBER 2"/>
    <property type="match status" value="1"/>
</dbReference>
<gene>
    <name evidence="4" type="ORF">KIL84_004484</name>
</gene>
<protein>
    <submittedName>
        <fullName evidence="4">Uncharacterized protein</fullName>
    </submittedName>
</protein>
<evidence type="ECO:0000256" key="1">
    <source>
        <dbReference type="ARBA" id="ARBA00022734"/>
    </source>
</evidence>
<feature type="transmembrane region" description="Helical" evidence="3">
    <location>
        <begin position="117"/>
        <end position="138"/>
    </location>
</feature>
<dbReference type="InterPro" id="IPR051379">
    <property type="entry name" value="C-type_Lectin_Receptor_IMM"/>
</dbReference>
<feature type="region of interest" description="Disordered" evidence="2">
    <location>
        <begin position="82"/>
        <end position="110"/>
    </location>
</feature>
<dbReference type="EMBL" id="JAHDVG010000466">
    <property type="protein sequence ID" value="KAH1182992.1"/>
    <property type="molecule type" value="Genomic_DNA"/>
</dbReference>
<evidence type="ECO:0000256" key="3">
    <source>
        <dbReference type="SAM" id="Phobius"/>
    </source>
</evidence>
<dbReference type="Proteomes" id="UP000827986">
    <property type="component" value="Unassembled WGS sequence"/>
</dbReference>
<evidence type="ECO:0000313" key="5">
    <source>
        <dbReference type="Proteomes" id="UP000827986"/>
    </source>
</evidence>
<reference evidence="4" key="1">
    <citation type="submission" date="2021-09" db="EMBL/GenBank/DDBJ databases">
        <title>The genome of Mauremys mutica provides insights into the evolution of semi-aquatic lifestyle.</title>
        <authorList>
            <person name="Gong S."/>
            <person name="Gao Y."/>
        </authorList>
    </citation>
    <scope>NUCLEOTIDE SEQUENCE</scope>
    <source>
        <strain evidence="4">MM-2020</strain>
        <tissue evidence="4">Muscle</tissue>
    </source>
</reference>
<evidence type="ECO:0000256" key="2">
    <source>
        <dbReference type="SAM" id="MobiDB-lite"/>
    </source>
</evidence>
<evidence type="ECO:0000313" key="4">
    <source>
        <dbReference type="EMBL" id="KAH1182992.1"/>
    </source>
</evidence>